<feature type="transmembrane region" description="Helical" evidence="1">
    <location>
        <begin position="197"/>
        <end position="218"/>
    </location>
</feature>
<feature type="transmembrane region" description="Helical" evidence="1">
    <location>
        <begin position="12"/>
        <end position="33"/>
    </location>
</feature>
<sequence length="355" mass="39401">MAGRGETIKFRYILVFPFMAAALVLLLQAPRLWVMTDYRPGTFQWDRAQTFLLQVSEPFRSDIEAAMRWRLLPPLVGHYLQLPGYWPFVIPWIGLFCLLAYVGRLLWERHASAAYVFGGVLLVATTSAAIVPLHWYGINDAWVWLALLVVAFDRSRAAVLAAVLLAPWVDERFIIGLPLAWLVRGSRTENRLLGRDLWLLAPLLVYAAIRGGLTFFGAGTTVERAFMADSLRMAAGWVGLTPLGWWFGLRAAWFPLGAAVADQRPTSRVLFVCVMLATYGLTTITAADISRSSAIVLPVVVLGMLGFPARFGPKAGRVLLWTGIAGILLPMAHIVGRKIDPVENIAIEIMRLFTP</sequence>
<dbReference type="Proteomes" id="UP000523821">
    <property type="component" value="Unassembled WGS sequence"/>
</dbReference>
<comment type="caution">
    <text evidence="2">The sequence shown here is derived from an EMBL/GenBank/DDBJ whole genome shotgun (WGS) entry which is preliminary data.</text>
</comment>
<evidence type="ECO:0000313" key="2">
    <source>
        <dbReference type="EMBL" id="MBB5751523.1"/>
    </source>
</evidence>
<feature type="transmembrane region" description="Helical" evidence="1">
    <location>
        <begin position="84"/>
        <end position="102"/>
    </location>
</feature>
<dbReference type="EMBL" id="JACHOO010000001">
    <property type="protein sequence ID" value="MBB5751523.1"/>
    <property type="molecule type" value="Genomic_DNA"/>
</dbReference>
<feature type="transmembrane region" description="Helical" evidence="1">
    <location>
        <begin position="318"/>
        <end position="336"/>
    </location>
</feature>
<feature type="transmembrane region" description="Helical" evidence="1">
    <location>
        <begin position="293"/>
        <end position="311"/>
    </location>
</feature>
<feature type="transmembrane region" description="Helical" evidence="1">
    <location>
        <begin position="141"/>
        <end position="166"/>
    </location>
</feature>
<gene>
    <name evidence="2" type="ORF">GGQ63_000566</name>
</gene>
<keyword evidence="1" id="KW-0472">Membrane</keyword>
<evidence type="ECO:0008006" key="4">
    <source>
        <dbReference type="Google" id="ProtNLM"/>
    </source>
</evidence>
<keyword evidence="3" id="KW-1185">Reference proteome</keyword>
<evidence type="ECO:0000256" key="1">
    <source>
        <dbReference type="SAM" id="Phobius"/>
    </source>
</evidence>
<protein>
    <recommendedName>
        <fullName evidence="4">Glycosyltransferase RgtA/B/C/D-like domain-containing protein</fullName>
    </recommendedName>
</protein>
<dbReference type="AlphaFoldDB" id="A0A7W9CTA4"/>
<dbReference type="RefSeq" id="WP_183852266.1">
    <property type="nucleotide sequence ID" value="NZ_JACHOO010000001.1"/>
</dbReference>
<keyword evidence="1" id="KW-0812">Transmembrane</keyword>
<organism evidence="2 3">
    <name type="scientific">Prosthecomicrobium pneumaticum</name>
    <dbReference type="NCBI Taxonomy" id="81895"/>
    <lineage>
        <taxon>Bacteria</taxon>
        <taxon>Pseudomonadati</taxon>
        <taxon>Pseudomonadota</taxon>
        <taxon>Alphaproteobacteria</taxon>
        <taxon>Hyphomicrobiales</taxon>
        <taxon>Kaistiaceae</taxon>
        <taxon>Prosthecomicrobium</taxon>
    </lineage>
</organism>
<feature type="transmembrane region" description="Helical" evidence="1">
    <location>
        <begin position="230"/>
        <end position="249"/>
    </location>
</feature>
<evidence type="ECO:0000313" key="3">
    <source>
        <dbReference type="Proteomes" id="UP000523821"/>
    </source>
</evidence>
<accession>A0A7W9CTA4</accession>
<feature type="transmembrane region" description="Helical" evidence="1">
    <location>
        <begin position="114"/>
        <end position="135"/>
    </location>
</feature>
<proteinExistence type="predicted"/>
<reference evidence="2 3" key="1">
    <citation type="submission" date="2020-08" db="EMBL/GenBank/DDBJ databases">
        <title>Genomic Encyclopedia of Type Strains, Phase IV (KMG-IV): sequencing the most valuable type-strain genomes for metagenomic binning, comparative biology and taxonomic classification.</title>
        <authorList>
            <person name="Goeker M."/>
        </authorList>
    </citation>
    <scope>NUCLEOTIDE SEQUENCE [LARGE SCALE GENOMIC DNA]</scope>
    <source>
        <strain evidence="2 3">DSM 16268</strain>
    </source>
</reference>
<keyword evidence="1" id="KW-1133">Transmembrane helix</keyword>
<name>A0A7W9CTA4_9HYPH</name>
<feature type="transmembrane region" description="Helical" evidence="1">
    <location>
        <begin position="269"/>
        <end position="287"/>
    </location>
</feature>